<sequence length="863" mass="99436">MSKGELSNDRKEKFEQSSIAFQKMVKSAQEMADLLDEDFPELPAEVVDPTEEIEDNMAVNFDVTNRFKGTVEFEASSLWEDEDTRSFYESIPDLKSLVPSILYKDSVKDGVKENKEEEGKSATVSEKEPDSENATKEPDIVEPAEEELIEEIATETDEDNAAIEEEANLSGTDEESNKEATSGQSQEASKNQQTSTANKVVLEAFLTSLQTCVNRDMIDKSALNFCTNLNTKYNRKKLVRALFTVPRTRLDLLPFYSRLVATLSPLMPHVCSDIVQLLKQDFKFHIRKKDQINIESKIKNVRFIGELVKFKMFPKSEALNCLRLLLLDFTHHQIEMACNLLETCGRYLYRSNDSHHKCKLLLDQMMRKKALLPYDSRYITMVENAYYFANPPETQTITRVERPPLHEYIRVLLYKDLCKTNVEKILRQIRKINWDDPELASYCIKCFISVWNVKFYYIRCVANVLAGLNSYQDWVVPRVIDGVLEDIRLGMEINHPKYNQRRISMIRYLGELYNYRQIDSSVVFKILYSLITYGVYYDIPGLHSEIDPVDNLFRVRLVCQLLDTCGHYFNSGASKKKLDCFIIFFQRYFWFKKSQDIYNEEYQFPITIDMLFKECITAIRPKFSFANSYEDALKCVEGLMNELKPKVVELFPGVKIDIKPSDISTLSDSGDSCILKPIAEVNEETTEHELDSEGNEESDDETFSEHEEKRKSQHPTTTDDGSDTEAEREGDINFGSRSKAPKHVHCAEDDDFQKDFEKLMSESIVTRSQEAARQANSDIVIPMNKLSAVKRNVAFTNDTKGEIDTRDTNKRNDFNLMVMMKAKGNKPVLKVVQVPIDSDLALTIKEKEEAERAEKEEVKKLTL</sequence>
<dbReference type="Proteomes" id="UP000288716">
    <property type="component" value="Unassembled WGS sequence"/>
</dbReference>
<feature type="region of interest" description="Disordered" evidence="3">
    <location>
        <begin position="684"/>
        <end position="745"/>
    </location>
</feature>
<dbReference type="AlphaFoldDB" id="A0A443S4Q1"/>
<dbReference type="Pfam" id="PF02854">
    <property type="entry name" value="MIF4G"/>
    <property type="match status" value="2"/>
</dbReference>
<keyword evidence="2" id="KW-0963">Cytoplasm</keyword>
<gene>
    <name evidence="5" type="ORF">B4U80_08737</name>
</gene>
<dbReference type="PANTHER" id="PTHR12839">
    <property type="entry name" value="NONSENSE-MEDIATED MRNA DECAY PROTEIN 2 UP-FRAMESHIFT SUPPRESSOR 2"/>
    <property type="match status" value="1"/>
</dbReference>
<dbReference type="GO" id="GO:0005737">
    <property type="term" value="C:cytoplasm"/>
    <property type="evidence" value="ECO:0007669"/>
    <property type="project" value="UniProtKB-SubCell"/>
</dbReference>
<evidence type="ECO:0000313" key="6">
    <source>
        <dbReference type="Proteomes" id="UP000288716"/>
    </source>
</evidence>
<dbReference type="Gene3D" id="4.10.80.160">
    <property type="match status" value="1"/>
</dbReference>
<name>A0A443S4Q1_9ACAR</name>
<dbReference type="InterPro" id="IPR016024">
    <property type="entry name" value="ARM-type_fold"/>
</dbReference>
<feature type="compositionally biased region" description="Acidic residues" evidence="3">
    <location>
        <begin position="692"/>
        <end position="702"/>
    </location>
</feature>
<dbReference type="InterPro" id="IPR003890">
    <property type="entry name" value="MIF4G-like_typ-3"/>
</dbReference>
<accession>A0A443S4Q1</accession>
<comment type="caution">
    <text evidence="5">The sequence shown here is derived from an EMBL/GenBank/DDBJ whole genome shotgun (WGS) entry which is preliminary data.</text>
</comment>
<feature type="domain" description="MIF4G" evidence="4">
    <location>
        <begin position="203"/>
        <end position="392"/>
    </location>
</feature>
<dbReference type="GO" id="GO:0000184">
    <property type="term" value="P:nuclear-transcribed mRNA catabolic process, nonsense-mediated decay"/>
    <property type="evidence" value="ECO:0007669"/>
    <property type="project" value="InterPro"/>
</dbReference>
<dbReference type="Gene3D" id="1.25.40.180">
    <property type="match status" value="3"/>
</dbReference>
<evidence type="ECO:0000256" key="3">
    <source>
        <dbReference type="SAM" id="MobiDB-lite"/>
    </source>
</evidence>
<dbReference type="SMART" id="SM00543">
    <property type="entry name" value="MIF4G"/>
    <property type="match status" value="2"/>
</dbReference>
<evidence type="ECO:0000259" key="4">
    <source>
        <dbReference type="SMART" id="SM00543"/>
    </source>
</evidence>
<keyword evidence="6" id="KW-1185">Reference proteome</keyword>
<dbReference type="PANTHER" id="PTHR12839:SF7">
    <property type="entry name" value="REGULATOR OF NONSENSE TRANSCRIPTS 2"/>
    <property type="match status" value="1"/>
</dbReference>
<reference evidence="5 6" key="1">
    <citation type="journal article" date="2018" name="Gigascience">
        <title>Genomes of trombidid mites reveal novel predicted allergens and laterally-transferred genes associated with secondary metabolism.</title>
        <authorList>
            <person name="Dong X."/>
            <person name="Chaisiri K."/>
            <person name="Xia D."/>
            <person name="Armstrong S.D."/>
            <person name="Fang Y."/>
            <person name="Donnelly M.J."/>
            <person name="Kadowaki T."/>
            <person name="McGarry J.W."/>
            <person name="Darby A.C."/>
            <person name="Makepeace B.L."/>
        </authorList>
    </citation>
    <scope>NUCLEOTIDE SEQUENCE [LARGE SCALE GENOMIC DNA]</scope>
    <source>
        <strain evidence="5">UoL-UT</strain>
    </source>
</reference>
<dbReference type="EMBL" id="NCKV01008753">
    <property type="protein sequence ID" value="RWS22454.1"/>
    <property type="molecule type" value="Genomic_DNA"/>
</dbReference>
<feature type="compositionally biased region" description="Basic and acidic residues" evidence="3">
    <location>
        <begin position="106"/>
        <end position="139"/>
    </location>
</feature>
<evidence type="ECO:0000256" key="2">
    <source>
        <dbReference type="ARBA" id="ARBA00022490"/>
    </source>
</evidence>
<dbReference type="InterPro" id="IPR039762">
    <property type="entry name" value="Nmd2/UPF2"/>
</dbReference>
<comment type="subcellular location">
    <subcellularLocation>
        <location evidence="1">Cytoplasm</location>
    </subcellularLocation>
</comment>
<proteinExistence type="predicted"/>
<dbReference type="OrthoDB" id="27832at2759"/>
<dbReference type="FunFam" id="1.25.40.180:FF:000023">
    <property type="entry name" value="regulator of nonsense transcripts 2 isoform X1"/>
    <property type="match status" value="1"/>
</dbReference>
<dbReference type="GO" id="GO:0035145">
    <property type="term" value="C:exon-exon junction complex"/>
    <property type="evidence" value="ECO:0007669"/>
    <property type="project" value="TreeGrafter"/>
</dbReference>
<dbReference type="GO" id="GO:0003723">
    <property type="term" value="F:RNA binding"/>
    <property type="evidence" value="ECO:0007669"/>
    <property type="project" value="InterPro"/>
</dbReference>
<evidence type="ECO:0000313" key="5">
    <source>
        <dbReference type="EMBL" id="RWS22454.1"/>
    </source>
</evidence>
<feature type="non-terminal residue" evidence="5">
    <location>
        <position position="863"/>
    </location>
</feature>
<dbReference type="VEuPathDB" id="VectorBase:LDEU009586"/>
<feature type="domain" description="MIF4G" evidence="4">
    <location>
        <begin position="407"/>
        <end position="622"/>
    </location>
</feature>
<dbReference type="FunFam" id="1.25.40.180:FF:000015">
    <property type="entry name" value="regulator of nonsense transcripts 2 isoform X1"/>
    <property type="match status" value="1"/>
</dbReference>
<dbReference type="Pfam" id="PF04050">
    <property type="entry name" value="Upf2"/>
    <property type="match status" value="1"/>
</dbReference>
<feature type="compositionally biased region" description="Polar residues" evidence="3">
    <location>
        <begin position="179"/>
        <end position="194"/>
    </location>
</feature>
<protein>
    <submittedName>
        <fullName evidence="5">Regulator of nonsense transcripts-like protein</fullName>
    </submittedName>
</protein>
<dbReference type="SUPFAM" id="SSF48371">
    <property type="entry name" value="ARM repeat"/>
    <property type="match status" value="2"/>
</dbReference>
<organism evidence="5 6">
    <name type="scientific">Leptotrombidium deliense</name>
    <dbReference type="NCBI Taxonomy" id="299467"/>
    <lineage>
        <taxon>Eukaryota</taxon>
        <taxon>Metazoa</taxon>
        <taxon>Ecdysozoa</taxon>
        <taxon>Arthropoda</taxon>
        <taxon>Chelicerata</taxon>
        <taxon>Arachnida</taxon>
        <taxon>Acari</taxon>
        <taxon>Acariformes</taxon>
        <taxon>Trombidiformes</taxon>
        <taxon>Prostigmata</taxon>
        <taxon>Anystina</taxon>
        <taxon>Parasitengona</taxon>
        <taxon>Trombiculoidea</taxon>
        <taxon>Trombiculidae</taxon>
        <taxon>Leptotrombidium</taxon>
    </lineage>
</organism>
<dbReference type="STRING" id="299467.A0A443S4Q1"/>
<evidence type="ECO:0000256" key="1">
    <source>
        <dbReference type="ARBA" id="ARBA00004496"/>
    </source>
</evidence>
<dbReference type="InterPro" id="IPR007193">
    <property type="entry name" value="Upf2/Nmd2_C"/>
</dbReference>
<feature type="region of interest" description="Disordered" evidence="3">
    <location>
        <begin position="168"/>
        <end position="194"/>
    </location>
</feature>
<feature type="region of interest" description="Disordered" evidence="3">
    <location>
        <begin position="106"/>
        <end position="144"/>
    </location>
</feature>